<evidence type="ECO:0000256" key="1">
    <source>
        <dbReference type="SAM" id="MobiDB-lite"/>
    </source>
</evidence>
<name>A0A4U7BB46_9PEZI</name>
<reference evidence="2 3" key="1">
    <citation type="submission" date="2018-02" db="EMBL/GenBank/DDBJ databases">
        <title>Draft genome sequences of Elsinoe sp., causing black scab on jojoba.</title>
        <authorList>
            <person name="Stodart B."/>
            <person name="Jeffress S."/>
            <person name="Ash G."/>
            <person name="Arun Chinnappa K."/>
        </authorList>
    </citation>
    <scope>NUCLEOTIDE SEQUENCE [LARGE SCALE GENOMIC DNA]</scope>
    <source>
        <strain evidence="2 3">Hillstone_2</strain>
    </source>
</reference>
<feature type="compositionally biased region" description="Basic and acidic residues" evidence="1">
    <location>
        <begin position="203"/>
        <end position="224"/>
    </location>
</feature>
<organism evidence="2 3">
    <name type="scientific">Elsinoe australis</name>
    <dbReference type="NCBI Taxonomy" id="40998"/>
    <lineage>
        <taxon>Eukaryota</taxon>
        <taxon>Fungi</taxon>
        <taxon>Dikarya</taxon>
        <taxon>Ascomycota</taxon>
        <taxon>Pezizomycotina</taxon>
        <taxon>Dothideomycetes</taxon>
        <taxon>Dothideomycetidae</taxon>
        <taxon>Myriangiales</taxon>
        <taxon>Elsinoaceae</taxon>
        <taxon>Elsinoe</taxon>
    </lineage>
</organism>
<proteinExistence type="predicted"/>
<gene>
    <name evidence="2" type="ORF">C1H76_0419</name>
</gene>
<feature type="compositionally biased region" description="Basic and acidic residues" evidence="1">
    <location>
        <begin position="236"/>
        <end position="245"/>
    </location>
</feature>
<accession>A0A4U7BB46</accession>
<dbReference type="EMBL" id="PTQR01000005">
    <property type="protein sequence ID" value="TKX27295.1"/>
    <property type="molecule type" value="Genomic_DNA"/>
</dbReference>
<feature type="compositionally biased region" description="Pro residues" evidence="1">
    <location>
        <begin position="75"/>
        <end position="89"/>
    </location>
</feature>
<feature type="region of interest" description="Disordered" evidence="1">
    <location>
        <begin position="191"/>
        <end position="305"/>
    </location>
</feature>
<feature type="compositionally biased region" description="Low complexity" evidence="1">
    <location>
        <begin position="90"/>
        <end position="107"/>
    </location>
</feature>
<evidence type="ECO:0000313" key="3">
    <source>
        <dbReference type="Proteomes" id="UP000308133"/>
    </source>
</evidence>
<feature type="compositionally biased region" description="Basic and acidic residues" evidence="1">
    <location>
        <begin position="261"/>
        <end position="275"/>
    </location>
</feature>
<protein>
    <submittedName>
        <fullName evidence="2">Uncharacterized protein</fullName>
    </submittedName>
</protein>
<feature type="region of interest" description="Disordered" evidence="1">
    <location>
        <begin position="49"/>
        <end position="119"/>
    </location>
</feature>
<comment type="caution">
    <text evidence="2">The sequence shown here is derived from an EMBL/GenBank/DDBJ whole genome shotgun (WGS) entry which is preliminary data.</text>
</comment>
<evidence type="ECO:0000313" key="2">
    <source>
        <dbReference type="EMBL" id="TKX27295.1"/>
    </source>
</evidence>
<sequence length="337" mass="37383">MCNYFHSYHPCCQRISPPFNPPTLTEPCPLYLSRLTTYTASFGTITSSPALGLPGSTVPPSPTFTSPGVLASPLRPSPALQPDPQPQPELQPQSEPQPSSSISYPLLPTRPSPPRPCERDFNNTISVLSPSYKEKPCGVCGCTDVTKGRELDQRAAVRRMGLGELGFECASFGVAMWECWWDLVEEIYGDNQKGDGEGGVEATGKRIEESRKAGKKREEKEGRRSGRRRFRGRRRAERDIGRDDLGGDEEWESPQMPLGQEKADDLDKMGHEDTQRSLAGTEEPRGREVQRMAAISRDPDPRDQGKYRAVRLNSLQTPQTGDLATDDDGDYIMVRGQ</sequence>
<feature type="compositionally biased region" description="Basic residues" evidence="1">
    <location>
        <begin position="225"/>
        <end position="235"/>
    </location>
</feature>
<dbReference type="Proteomes" id="UP000308133">
    <property type="component" value="Unassembled WGS sequence"/>
</dbReference>
<dbReference type="AlphaFoldDB" id="A0A4U7BB46"/>